<dbReference type="RefSeq" id="WP_019726468.1">
    <property type="nucleotide sequence ID" value="NZ_CAADOW010000358.1"/>
</dbReference>
<evidence type="ECO:0000313" key="1">
    <source>
        <dbReference type="EMBL" id="ALI59392.1"/>
    </source>
</evidence>
<organism evidence="1">
    <name type="scientific">Pseudomonas aeruginosa</name>
    <dbReference type="NCBI Taxonomy" id="287"/>
    <lineage>
        <taxon>Bacteria</taxon>
        <taxon>Pseudomonadati</taxon>
        <taxon>Pseudomonadota</taxon>
        <taxon>Gammaproteobacteria</taxon>
        <taxon>Pseudomonadales</taxon>
        <taxon>Pseudomonadaceae</taxon>
        <taxon>Pseudomonas</taxon>
    </lineage>
</organism>
<reference evidence="1" key="1">
    <citation type="submission" date="2015-08" db="EMBL/GenBank/DDBJ databases">
        <title>Pseudomonas aeruginosa strain CCBH4851 chromosome region.</title>
        <authorList>
            <person name="Silveira M.C."/>
            <person name="Carvalho-Assef A.P.D."/>
            <person name="Albano R.M."/>
        </authorList>
    </citation>
    <scope>NUCLEOTIDE SEQUENCE</scope>
    <source>
        <strain evidence="1">CCBH4851</strain>
    </source>
</reference>
<dbReference type="AlphaFoldDB" id="A0A0N9ZQB7"/>
<protein>
    <submittedName>
        <fullName evidence="1">Uncharacterized protein</fullName>
    </submittedName>
</protein>
<gene>
    <name evidence="1" type="ORF">CCBH4851_00694</name>
</gene>
<proteinExistence type="predicted"/>
<accession>A0A0N9ZQB7</accession>
<name>A0A0N9ZQB7_PSEAI</name>
<sequence length="333" mass="36844">MTARQYSYRDAGAPPALFPSAVTPFQKFKSYLRAALVDGYGNKPPAGWTVVSEFDTAITLAPASNCAQVTFYRHLTGSGSVNDYIAVYLHEGMLDISTPLPKGVNTRSRTWSADTNPTSNDAHVIYLGYMYWNHATYWQICADAETFIFCVLQSTGYENTSEAYQLGLYVGQYESFSGASGVQGFIAVGGAQGFQNTTGYSRNWSFGSGFSSLRDQRSGEIIQGGGPSVGALMDQMQYQSTYYDRTEGENPPYWRMQQPYVTNGANYVGRLKGVCFDPILGHYRHGHLLERLGLSLGATAVAEAVQMDGKTYHVHMDRWGLWFLSVDPAWWPA</sequence>
<dbReference type="PATRIC" id="fig|287.2965.peg.2285"/>
<dbReference type="EMBL" id="KT454971">
    <property type="protein sequence ID" value="ALI59392.1"/>
    <property type="molecule type" value="Genomic_DNA"/>
</dbReference>